<gene>
    <name evidence="1" type="ORF">LCGC14_2451500</name>
</gene>
<dbReference type="EMBL" id="LAZR01037946">
    <property type="protein sequence ID" value="KKL20838.1"/>
    <property type="molecule type" value="Genomic_DNA"/>
</dbReference>
<comment type="caution">
    <text evidence="1">The sequence shown here is derived from an EMBL/GenBank/DDBJ whole genome shotgun (WGS) entry which is preliminary data.</text>
</comment>
<feature type="non-terminal residue" evidence="1">
    <location>
        <position position="49"/>
    </location>
</feature>
<reference evidence="1" key="1">
    <citation type="journal article" date="2015" name="Nature">
        <title>Complex archaea that bridge the gap between prokaryotes and eukaryotes.</title>
        <authorList>
            <person name="Spang A."/>
            <person name="Saw J.H."/>
            <person name="Jorgensen S.L."/>
            <person name="Zaremba-Niedzwiedzka K."/>
            <person name="Martijn J."/>
            <person name="Lind A.E."/>
            <person name="van Eijk R."/>
            <person name="Schleper C."/>
            <person name="Guy L."/>
            <person name="Ettema T.J."/>
        </authorList>
    </citation>
    <scope>NUCLEOTIDE SEQUENCE</scope>
</reference>
<evidence type="ECO:0000313" key="1">
    <source>
        <dbReference type="EMBL" id="KKL20838.1"/>
    </source>
</evidence>
<protein>
    <submittedName>
        <fullName evidence="1">Uncharacterized protein</fullName>
    </submittedName>
</protein>
<dbReference type="AlphaFoldDB" id="A0A0F9E9X3"/>
<proteinExistence type="predicted"/>
<sequence>MTSIATITAVGNIIQIVDKYGVPAVRKIMAALDRKDDPTMEDIEALADM</sequence>
<organism evidence="1">
    <name type="scientific">marine sediment metagenome</name>
    <dbReference type="NCBI Taxonomy" id="412755"/>
    <lineage>
        <taxon>unclassified sequences</taxon>
        <taxon>metagenomes</taxon>
        <taxon>ecological metagenomes</taxon>
    </lineage>
</organism>
<accession>A0A0F9E9X3</accession>
<name>A0A0F9E9X3_9ZZZZ</name>